<feature type="non-terminal residue" evidence="6">
    <location>
        <position position="1"/>
    </location>
</feature>
<dbReference type="GO" id="GO:0005634">
    <property type="term" value="C:nucleus"/>
    <property type="evidence" value="ECO:0007669"/>
    <property type="project" value="TreeGrafter"/>
</dbReference>
<organism evidence="6 7">
    <name type="scientific">Rotaria magnacalcarata</name>
    <dbReference type="NCBI Taxonomy" id="392030"/>
    <lineage>
        <taxon>Eukaryota</taxon>
        <taxon>Metazoa</taxon>
        <taxon>Spiralia</taxon>
        <taxon>Gnathifera</taxon>
        <taxon>Rotifera</taxon>
        <taxon>Eurotatoria</taxon>
        <taxon>Bdelloidea</taxon>
        <taxon>Philodinida</taxon>
        <taxon>Philodinidae</taxon>
        <taxon>Rotaria</taxon>
    </lineage>
</organism>
<dbReference type="InterPro" id="IPR013083">
    <property type="entry name" value="Znf_RING/FYVE/PHD"/>
</dbReference>
<gene>
    <name evidence="5" type="ORF">SMN809_LOCUS26153</name>
    <name evidence="6" type="ORF">SMN809_LOCUS26179</name>
</gene>
<dbReference type="PANTHER" id="PTHR13793">
    <property type="entry name" value="PHD FINGER PROTEINS"/>
    <property type="match status" value="1"/>
</dbReference>
<evidence type="ECO:0000259" key="4">
    <source>
        <dbReference type="PROSITE" id="PS51805"/>
    </source>
</evidence>
<evidence type="ECO:0000256" key="3">
    <source>
        <dbReference type="ARBA" id="ARBA00022833"/>
    </source>
</evidence>
<comment type="caution">
    <text evidence="6">The sequence shown here is derived from an EMBL/GenBank/DDBJ whole genome shotgun (WGS) entry which is preliminary data.</text>
</comment>
<dbReference type="GO" id="GO:0008270">
    <property type="term" value="F:zinc ion binding"/>
    <property type="evidence" value="ECO:0007669"/>
    <property type="project" value="UniProtKB-KW"/>
</dbReference>
<dbReference type="Proteomes" id="UP000676336">
    <property type="component" value="Unassembled WGS sequence"/>
</dbReference>
<dbReference type="AlphaFoldDB" id="A0A8S2TVW5"/>
<dbReference type="InterPro" id="IPR050701">
    <property type="entry name" value="Histone_Mod_Regulator"/>
</dbReference>
<evidence type="ECO:0000256" key="2">
    <source>
        <dbReference type="ARBA" id="ARBA00022771"/>
    </source>
</evidence>
<dbReference type="GO" id="GO:0006357">
    <property type="term" value="P:regulation of transcription by RNA polymerase II"/>
    <property type="evidence" value="ECO:0007669"/>
    <property type="project" value="TreeGrafter"/>
</dbReference>
<evidence type="ECO:0000256" key="1">
    <source>
        <dbReference type="ARBA" id="ARBA00022723"/>
    </source>
</evidence>
<evidence type="ECO:0000313" key="6">
    <source>
        <dbReference type="EMBL" id="CAF4302823.1"/>
    </source>
</evidence>
<dbReference type="GO" id="GO:0031491">
    <property type="term" value="F:nucleosome binding"/>
    <property type="evidence" value="ECO:0007669"/>
    <property type="project" value="TreeGrafter"/>
</dbReference>
<sequence length="83" mass="9469">TSGACCGCTVKNCLQVFHVTCAQANGLLCEDVRKNNCQYPIYCEQHRPKLSKFIRQIQAFQYSPNALVSMEQIKRQVDILIFL</sequence>
<keyword evidence="1" id="KW-0479">Metal-binding</keyword>
<feature type="domain" description="PHD-type" evidence="4">
    <location>
        <begin position="1"/>
        <end position="47"/>
    </location>
</feature>
<evidence type="ECO:0000313" key="5">
    <source>
        <dbReference type="EMBL" id="CAF4302103.1"/>
    </source>
</evidence>
<proteinExistence type="predicted"/>
<dbReference type="PROSITE" id="PS51805">
    <property type="entry name" value="EPHD"/>
    <property type="match status" value="1"/>
</dbReference>
<dbReference type="EMBL" id="CAJOBI010036600">
    <property type="protein sequence ID" value="CAF4302823.1"/>
    <property type="molecule type" value="Genomic_DNA"/>
</dbReference>
<protein>
    <recommendedName>
        <fullName evidence="4">PHD-type domain-containing protein</fullName>
    </recommendedName>
</protein>
<dbReference type="Gene3D" id="3.30.40.10">
    <property type="entry name" value="Zinc/RING finger domain, C3HC4 (zinc finger)"/>
    <property type="match status" value="1"/>
</dbReference>
<dbReference type="Pfam" id="PF13771">
    <property type="entry name" value="zf-HC5HC2H"/>
    <property type="match status" value="1"/>
</dbReference>
<accession>A0A8S2TVW5</accession>
<name>A0A8S2TVW5_9BILA</name>
<reference evidence="6" key="1">
    <citation type="submission" date="2021-02" db="EMBL/GenBank/DDBJ databases">
        <authorList>
            <person name="Nowell W R."/>
        </authorList>
    </citation>
    <scope>NUCLEOTIDE SEQUENCE</scope>
</reference>
<dbReference type="InterPro" id="IPR034732">
    <property type="entry name" value="EPHD"/>
</dbReference>
<evidence type="ECO:0000313" key="7">
    <source>
        <dbReference type="Proteomes" id="UP000676336"/>
    </source>
</evidence>
<dbReference type="PANTHER" id="PTHR13793:SF164">
    <property type="entry name" value="ALHAMBRA, ISOFORM P"/>
    <property type="match status" value="1"/>
</dbReference>
<keyword evidence="3" id="KW-0862">Zinc</keyword>
<dbReference type="EMBL" id="CAJOBI010036405">
    <property type="protein sequence ID" value="CAF4302103.1"/>
    <property type="molecule type" value="Genomic_DNA"/>
</dbReference>
<keyword evidence="2" id="KW-0863">Zinc-finger</keyword>
<dbReference type="GO" id="GO:0042393">
    <property type="term" value="F:histone binding"/>
    <property type="evidence" value="ECO:0007669"/>
    <property type="project" value="TreeGrafter"/>
</dbReference>